<evidence type="ECO:0000313" key="2">
    <source>
        <dbReference type="Proteomes" id="UP000314294"/>
    </source>
</evidence>
<dbReference type="AlphaFoldDB" id="A0A4Z2DZH8"/>
<proteinExistence type="predicted"/>
<accession>A0A4Z2DZH8</accession>
<dbReference type="EMBL" id="SRLO01025421">
    <property type="protein sequence ID" value="TNN21868.1"/>
    <property type="molecule type" value="Genomic_DNA"/>
</dbReference>
<gene>
    <name evidence="1" type="ORF">EYF80_068020</name>
</gene>
<dbReference type="OrthoDB" id="7357196at2759"/>
<reference evidence="1 2" key="1">
    <citation type="submission" date="2019-03" db="EMBL/GenBank/DDBJ databases">
        <title>First draft genome of Liparis tanakae, snailfish: a comprehensive survey of snailfish specific genes.</title>
        <authorList>
            <person name="Kim W."/>
            <person name="Song I."/>
            <person name="Jeong J.-H."/>
            <person name="Kim D."/>
            <person name="Kim S."/>
            <person name="Ryu S."/>
            <person name="Song J.Y."/>
            <person name="Lee S.K."/>
        </authorList>
    </citation>
    <scope>NUCLEOTIDE SEQUENCE [LARGE SCALE GENOMIC DNA]</scope>
    <source>
        <tissue evidence="1">Muscle</tissue>
    </source>
</reference>
<organism evidence="1 2">
    <name type="scientific">Liparis tanakae</name>
    <name type="common">Tanaka's snailfish</name>
    <dbReference type="NCBI Taxonomy" id="230148"/>
    <lineage>
        <taxon>Eukaryota</taxon>
        <taxon>Metazoa</taxon>
        <taxon>Chordata</taxon>
        <taxon>Craniata</taxon>
        <taxon>Vertebrata</taxon>
        <taxon>Euteleostomi</taxon>
        <taxon>Actinopterygii</taxon>
        <taxon>Neopterygii</taxon>
        <taxon>Teleostei</taxon>
        <taxon>Neoteleostei</taxon>
        <taxon>Acanthomorphata</taxon>
        <taxon>Eupercaria</taxon>
        <taxon>Perciformes</taxon>
        <taxon>Cottioidei</taxon>
        <taxon>Cottales</taxon>
        <taxon>Liparidae</taxon>
        <taxon>Liparis</taxon>
    </lineage>
</organism>
<comment type="caution">
    <text evidence="1">The sequence shown here is derived from an EMBL/GenBank/DDBJ whole genome shotgun (WGS) entry which is preliminary data.</text>
</comment>
<name>A0A4Z2DZH8_9TELE</name>
<protein>
    <submittedName>
        <fullName evidence="1">Uncharacterized protein</fullName>
    </submittedName>
</protein>
<evidence type="ECO:0000313" key="1">
    <source>
        <dbReference type="EMBL" id="TNN21868.1"/>
    </source>
</evidence>
<sequence length="118" mass="13641">MESCAYILRFPEWADADCSSKIHFVCHEGDPSRFLRRISIQIDITSCCFLLQCLFPRSVPTLKTMIRMKMKTSADITDPATNAQILQQLSAALTRQGLTDFKLKWKTPPRKQKQRTEF</sequence>
<keyword evidence="2" id="KW-1185">Reference proteome</keyword>
<dbReference type="Proteomes" id="UP000314294">
    <property type="component" value="Unassembled WGS sequence"/>
</dbReference>